<dbReference type="PANTHER" id="PTHR33405">
    <property type="entry name" value="PROTEIN FLX-LIKE 2"/>
    <property type="match status" value="1"/>
</dbReference>
<name>A0AAD3XHL1_NEPGR</name>
<dbReference type="InterPro" id="IPR040353">
    <property type="entry name" value="FLX/FLX-like"/>
</dbReference>
<gene>
    <name evidence="7" type="ORF">Nepgr_006431</name>
</gene>
<sequence length="109" mass="12137">MRPPPLICQRIAPATTIGTAVPIYSSPQLTLPHIQIRVLLEKTANMELEARAGENVKKELQLAHKEAQSLVVARQELTAQIEQATQELEKAHTNIKKLPNILSELDSLR</sequence>
<dbReference type="AlphaFoldDB" id="A0AAD3XHL1"/>
<evidence type="ECO:0000256" key="5">
    <source>
        <dbReference type="ARBA" id="ARBA00023089"/>
    </source>
</evidence>
<keyword evidence="4 6" id="KW-0175">Coiled coil</keyword>
<protein>
    <submittedName>
        <fullName evidence="7">Uncharacterized protein</fullName>
    </submittedName>
</protein>
<evidence type="ECO:0000313" key="7">
    <source>
        <dbReference type="EMBL" id="GMH04591.1"/>
    </source>
</evidence>
<dbReference type="GO" id="GO:0030154">
    <property type="term" value="P:cell differentiation"/>
    <property type="evidence" value="ECO:0007669"/>
    <property type="project" value="UniProtKB-KW"/>
</dbReference>
<dbReference type="Proteomes" id="UP001279734">
    <property type="component" value="Unassembled WGS sequence"/>
</dbReference>
<keyword evidence="8" id="KW-1185">Reference proteome</keyword>
<evidence type="ECO:0000256" key="1">
    <source>
        <dbReference type="ARBA" id="ARBA00005405"/>
    </source>
</evidence>
<evidence type="ECO:0000256" key="6">
    <source>
        <dbReference type="SAM" id="Coils"/>
    </source>
</evidence>
<evidence type="ECO:0000256" key="2">
    <source>
        <dbReference type="ARBA" id="ARBA00022473"/>
    </source>
</evidence>
<keyword evidence="3" id="KW-0221">Differentiation</keyword>
<evidence type="ECO:0000256" key="4">
    <source>
        <dbReference type="ARBA" id="ARBA00023054"/>
    </source>
</evidence>
<organism evidence="7 8">
    <name type="scientific">Nepenthes gracilis</name>
    <name type="common">Slender pitcher plant</name>
    <dbReference type="NCBI Taxonomy" id="150966"/>
    <lineage>
        <taxon>Eukaryota</taxon>
        <taxon>Viridiplantae</taxon>
        <taxon>Streptophyta</taxon>
        <taxon>Embryophyta</taxon>
        <taxon>Tracheophyta</taxon>
        <taxon>Spermatophyta</taxon>
        <taxon>Magnoliopsida</taxon>
        <taxon>eudicotyledons</taxon>
        <taxon>Gunneridae</taxon>
        <taxon>Pentapetalae</taxon>
        <taxon>Caryophyllales</taxon>
        <taxon>Nepenthaceae</taxon>
        <taxon>Nepenthes</taxon>
    </lineage>
</organism>
<dbReference type="GO" id="GO:0009908">
    <property type="term" value="P:flower development"/>
    <property type="evidence" value="ECO:0007669"/>
    <property type="project" value="UniProtKB-KW"/>
</dbReference>
<proteinExistence type="inferred from homology"/>
<dbReference type="PANTHER" id="PTHR33405:SF18">
    <property type="entry name" value="PROTEIN FLX-LIKE 4"/>
    <property type="match status" value="1"/>
</dbReference>
<comment type="caution">
    <text evidence="7">The sequence shown here is derived from an EMBL/GenBank/DDBJ whole genome shotgun (WGS) entry which is preliminary data.</text>
</comment>
<evidence type="ECO:0000313" key="8">
    <source>
        <dbReference type="Proteomes" id="UP001279734"/>
    </source>
</evidence>
<feature type="coiled-coil region" evidence="6">
    <location>
        <begin position="67"/>
        <end position="94"/>
    </location>
</feature>
<dbReference type="EMBL" id="BSYO01000005">
    <property type="protein sequence ID" value="GMH04591.1"/>
    <property type="molecule type" value="Genomic_DNA"/>
</dbReference>
<reference evidence="7" key="1">
    <citation type="submission" date="2023-05" db="EMBL/GenBank/DDBJ databases">
        <title>Nepenthes gracilis genome sequencing.</title>
        <authorList>
            <person name="Fukushima K."/>
        </authorList>
    </citation>
    <scope>NUCLEOTIDE SEQUENCE</scope>
    <source>
        <strain evidence="7">SING2019-196</strain>
    </source>
</reference>
<keyword evidence="2" id="KW-0217">Developmental protein</keyword>
<keyword evidence="5" id="KW-0287">Flowering</keyword>
<accession>A0AAD3XHL1</accession>
<evidence type="ECO:0000256" key="3">
    <source>
        <dbReference type="ARBA" id="ARBA00022782"/>
    </source>
</evidence>
<comment type="similarity">
    <text evidence="1">Belongs to the FLX family.</text>
</comment>